<protein>
    <recommendedName>
        <fullName evidence="10">E3 ubiquitin-protein ligase PRT1</fullName>
    </recommendedName>
</protein>
<evidence type="ECO:0000256" key="3">
    <source>
        <dbReference type="ARBA" id="ARBA00022833"/>
    </source>
</evidence>
<keyword evidence="2 4" id="KW-0863">Zinc-finger</keyword>
<dbReference type="OMA" id="HSADHEV"/>
<gene>
    <name evidence="8" type="ORF">A4U43_C10F19090</name>
</gene>
<organism evidence="8 9">
    <name type="scientific">Asparagus officinalis</name>
    <name type="common">Garden asparagus</name>
    <dbReference type="NCBI Taxonomy" id="4686"/>
    <lineage>
        <taxon>Eukaryota</taxon>
        <taxon>Viridiplantae</taxon>
        <taxon>Streptophyta</taxon>
        <taxon>Embryophyta</taxon>
        <taxon>Tracheophyta</taxon>
        <taxon>Spermatophyta</taxon>
        <taxon>Magnoliopsida</taxon>
        <taxon>Liliopsida</taxon>
        <taxon>Asparagales</taxon>
        <taxon>Asparagaceae</taxon>
        <taxon>Asparagoideae</taxon>
        <taxon>Asparagus</taxon>
    </lineage>
</organism>
<sequence>MDDTETATNSAPPPNPNPLKNEQTLDGDGDVSYPSYFQCCVCLDLLYKPIVLACGHISCFWCVHRAMHGLRASHCAVCRQPYVHFPGICQLLHHLLLKMEPVAYKRREVEVLEEEKRLNVFSPQFENSMITEEDSDASEEIQKSTEDLKASKVITSKEPCPPETGPEIGKHKQVSVDDVLCELCKELLFQPSVLNCGHVFCDTCLSDLANGPLLCPACQSPHPGGFPNVCLDLDHFLEEQFPTKYAVRKEKAQLKRVEWRLRESSSSSLQEGKKAEPHDLKDDPLFLEEDLRNVHIGVGCDTCGMYPITGKRYRCKDCKEEIGFDLCETCYNSSSKLPGRFNQRHTPDHEFEVDKSQMLCSILFRSFVDDLQQEGSVIFLPDDHPHDHGDADDDDDADENNNGATE</sequence>
<keyword evidence="9" id="KW-1185">Reference proteome</keyword>
<dbReference type="OrthoDB" id="6270329at2759"/>
<dbReference type="PROSITE" id="PS01357">
    <property type="entry name" value="ZF_ZZ_1"/>
    <property type="match status" value="1"/>
</dbReference>
<dbReference type="InterPro" id="IPR001841">
    <property type="entry name" value="Znf_RING"/>
</dbReference>
<dbReference type="GO" id="GO:0008270">
    <property type="term" value="F:zinc ion binding"/>
    <property type="evidence" value="ECO:0007669"/>
    <property type="project" value="UniProtKB-KW"/>
</dbReference>
<dbReference type="InterPro" id="IPR018957">
    <property type="entry name" value="Znf_C3HC4_RING-type"/>
</dbReference>
<dbReference type="Gramene" id="ONK57342">
    <property type="protein sequence ID" value="ONK57342"/>
    <property type="gene ID" value="A4U43_C10F19090"/>
</dbReference>
<evidence type="ECO:0000256" key="4">
    <source>
        <dbReference type="PROSITE-ProRule" id="PRU00228"/>
    </source>
</evidence>
<reference evidence="9" key="1">
    <citation type="journal article" date="2017" name="Nat. Commun.">
        <title>The asparagus genome sheds light on the origin and evolution of a young Y chromosome.</title>
        <authorList>
            <person name="Harkess A."/>
            <person name="Zhou J."/>
            <person name="Xu C."/>
            <person name="Bowers J.E."/>
            <person name="Van der Hulst R."/>
            <person name="Ayyampalayam S."/>
            <person name="Mercati F."/>
            <person name="Riccardi P."/>
            <person name="McKain M.R."/>
            <person name="Kakrana A."/>
            <person name="Tang H."/>
            <person name="Ray J."/>
            <person name="Groenendijk J."/>
            <person name="Arikit S."/>
            <person name="Mathioni S.M."/>
            <person name="Nakano M."/>
            <person name="Shan H."/>
            <person name="Telgmann-Rauber A."/>
            <person name="Kanno A."/>
            <person name="Yue Z."/>
            <person name="Chen H."/>
            <person name="Li W."/>
            <person name="Chen Y."/>
            <person name="Xu X."/>
            <person name="Zhang Y."/>
            <person name="Luo S."/>
            <person name="Chen H."/>
            <person name="Gao J."/>
            <person name="Mao Z."/>
            <person name="Pires J.C."/>
            <person name="Luo M."/>
            <person name="Kudrna D."/>
            <person name="Wing R.A."/>
            <person name="Meyers B.C."/>
            <person name="Yi K."/>
            <person name="Kong H."/>
            <person name="Lavrijsen P."/>
            <person name="Sunseri F."/>
            <person name="Falavigna A."/>
            <person name="Ye Y."/>
            <person name="Leebens-Mack J.H."/>
            <person name="Chen G."/>
        </authorList>
    </citation>
    <scope>NUCLEOTIDE SEQUENCE [LARGE SCALE GENOMIC DNA]</scope>
    <source>
        <strain evidence="9">cv. DH0086</strain>
    </source>
</reference>
<dbReference type="SUPFAM" id="SSF57850">
    <property type="entry name" value="RING/U-box"/>
    <property type="match status" value="3"/>
</dbReference>
<dbReference type="Gene3D" id="3.30.40.10">
    <property type="entry name" value="Zinc/RING finger domain, C3HC4 (zinc finger)"/>
    <property type="match status" value="2"/>
</dbReference>
<feature type="domain" description="RING-type" evidence="6">
    <location>
        <begin position="181"/>
        <end position="219"/>
    </location>
</feature>
<dbReference type="InterPro" id="IPR043145">
    <property type="entry name" value="Znf_ZZ_sf"/>
</dbReference>
<feature type="domain" description="ZZ-type" evidence="7">
    <location>
        <begin position="295"/>
        <end position="359"/>
    </location>
</feature>
<dbReference type="PROSITE" id="PS00518">
    <property type="entry name" value="ZF_RING_1"/>
    <property type="match status" value="1"/>
</dbReference>
<evidence type="ECO:0000259" key="7">
    <source>
        <dbReference type="PROSITE" id="PS50135"/>
    </source>
</evidence>
<dbReference type="PROSITE" id="PS50135">
    <property type="entry name" value="ZF_ZZ_2"/>
    <property type="match status" value="1"/>
</dbReference>
<dbReference type="Gene3D" id="3.30.60.90">
    <property type="match status" value="1"/>
</dbReference>
<feature type="region of interest" description="Disordered" evidence="5">
    <location>
        <begin position="378"/>
        <end position="406"/>
    </location>
</feature>
<dbReference type="PANTHER" id="PTHR15898">
    <property type="entry name" value="BIFUNCTIONAL APOPTOSIS REGULATOR"/>
    <property type="match status" value="1"/>
</dbReference>
<dbReference type="FunFam" id="3.30.60.90:FF:000014">
    <property type="entry name" value="E3 ubiquitin-protein ligase PRT1"/>
    <property type="match status" value="1"/>
</dbReference>
<dbReference type="PROSITE" id="PS50089">
    <property type="entry name" value="ZF_RING_2"/>
    <property type="match status" value="2"/>
</dbReference>
<evidence type="ECO:0000256" key="1">
    <source>
        <dbReference type="ARBA" id="ARBA00022723"/>
    </source>
</evidence>
<feature type="compositionally biased region" description="Acidic residues" evidence="5">
    <location>
        <begin position="390"/>
        <end position="399"/>
    </location>
</feature>
<feature type="domain" description="RING-type" evidence="6">
    <location>
        <begin position="39"/>
        <end position="79"/>
    </location>
</feature>
<evidence type="ECO:0000313" key="8">
    <source>
        <dbReference type="EMBL" id="ONK57342.1"/>
    </source>
</evidence>
<dbReference type="InterPro" id="IPR013083">
    <property type="entry name" value="Znf_RING/FYVE/PHD"/>
</dbReference>
<dbReference type="PANTHER" id="PTHR15898:SF13">
    <property type="entry name" value="BIFUNCTIONAL APOPTOSIS REGULATOR"/>
    <property type="match status" value="1"/>
</dbReference>
<evidence type="ECO:0000259" key="6">
    <source>
        <dbReference type="PROSITE" id="PS50089"/>
    </source>
</evidence>
<dbReference type="SMART" id="SM00184">
    <property type="entry name" value="RING"/>
    <property type="match status" value="2"/>
</dbReference>
<dbReference type="InterPro" id="IPR000433">
    <property type="entry name" value="Znf_ZZ"/>
</dbReference>
<dbReference type="Pfam" id="PF00569">
    <property type="entry name" value="ZZ"/>
    <property type="match status" value="1"/>
</dbReference>
<evidence type="ECO:0000256" key="2">
    <source>
        <dbReference type="ARBA" id="ARBA00022771"/>
    </source>
</evidence>
<dbReference type="EMBL" id="CM007390">
    <property type="protein sequence ID" value="ONK57342.1"/>
    <property type="molecule type" value="Genomic_DNA"/>
</dbReference>
<evidence type="ECO:0008006" key="10">
    <source>
        <dbReference type="Google" id="ProtNLM"/>
    </source>
</evidence>
<feature type="compositionally biased region" description="Polar residues" evidence="5">
    <location>
        <begin position="1"/>
        <end position="10"/>
    </location>
</feature>
<evidence type="ECO:0000313" key="9">
    <source>
        <dbReference type="Proteomes" id="UP000243459"/>
    </source>
</evidence>
<dbReference type="FunFam" id="3.30.40.10:FF:000489">
    <property type="entry name" value="E3 ubiquitin-protein ligase PRT1"/>
    <property type="match status" value="1"/>
</dbReference>
<dbReference type="SMART" id="SM00291">
    <property type="entry name" value="ZnF_ZZ"/>
    <property type="match status" value="1"/>
</dbReference>
<evidence type="ECO:0000256" key="5">
    <source>
        <dbReference type="SAM" id="MobiDB-lite"/>
    </source>
</evidence>
<name>A0A5P1E3W5_ASPOF</name>
<dbReference type="GO" id="GO:0061630">
    <property type="term" value="F:ubiquitin protein ligase activity"/>
    <property type="evidence" value="ECO:0007669"/>
    <property type="project" value="TreeGrafter"/>
</dbReference>
<keyword evidence="1" id="KW-0479">Metal-binding</keyword>
<proteinExistence type="predicted"/>
<accession>A0A5P1E3W5</accession>
<dbReference type="Proteomes" id="UP000243459">
    <property type="component" value="Chromosome 10"/>
</dbReference>
<feature type="region of interest" description="Disordered" evidence="5">
    <location>
        <begin position="1"/>
        <end position="24"/>
    </location>
</feature>
<dbReference type="GO" id="GO:0043161">
    <property type="term" value="P:proteasome-mediated ubiquitin-dependent protein catabolic process"/>
    <property type="evidence" value="ECO:0007669"/>
    <property type="project" value="TreeGrafter"/>
</dbReference>
<dbReference type="AlphaFoldDB" id="A0A5P1E3W5"/>
<dbReference type="InterPro" id="IPR017907">
    <property type="entry name" value="Znf_RING_CS"/>
</dbReference>
<keyword evidence="3" id="KW-0862">Zinc</keyword>
<dbReference type="Pfam" id="PF00097">
    <property type="entry name" value="zf-C3HC4"/>
    <property type="match status" value="1"/>
</dbReference>